<keyword evidence="3" id="KW-1185">Reference proteome</keyword>
<comment type="caution">
    <text evidence="2">The sequence shown here is derived from an EMBL/GenBank/DDBJ whole genome shotgun (WGS) entry which is preliminary data.</text>
</comment>
<dbReference type="InterPro" id="IPR002716">
    <property type="entry name" value="PIN_dom"/>
</dbReference>
<dbReference type="SUPFAM" id="SSF88723">
    <property type="entry name" value="PIN domain-like"/>
    <property type="match status" value="1"/>
</dbReference>
<sequence>MSKRIFLDTNVMLDLLGERKPFYDAMAKIATLAERGQFNMVVSPISFATVNYFLSKYENHKIAREKLRKFKIICEVCLLSESTVEKSLNSAFNDFEDALQYFSATESACEIIITRNAKDFKKSLLPIMSAEEFLKSISKKP</sequence>
<dbReference type="RefSeq" id="WP_201920347.1">
    <property type="nucleotide sequence ID" value="NZ_JAERQG010000002.1"/>
</dbReference>
<dbReference type="Proteomes" id="UP000642920">
    <property type="component" value="Unassembled WGS sequence"/>
</dbReference>
<dbReference type="CDD" id="cd09854">
    <property type="entry name" value="PIN_VapC-like"/>
    <property type="match status" value="1"/>
</dbReference>
<dbReference type="EMBL" id="JAERQG010000002">
    <property type="protein sequence ID" value="MBL0765533.1"/>
    <property type="molecule type" value="Genomic_DNA"/>
</dbReference>
<evidence type="ECO:0000259" key="1">
    <source>
        <dbReference type="Pfam" id="PF13470"/>
    </source>
</evidence>
<evidence type="ECO:0000313" key="3">
    <source>
        <dbReference type="Proteomes" id="UP000642920"/>
    </source>
</evidence>
<accession>A0A937AFZ2</accession>
<protein>
    <submittedName>
        <fullName evidence="2">PIN domain-containing protein</fullName>
    </submittedName>
</protein>
<gene>
    <name evidence="2" type="ORF">JKP34_09740</name>
</gene>
<dbReference type="InterPro" id="IPR029060">
    <property type="entry name" value="PIN-like_dom_sf"/>
</dbReference>
<evidence type="ECO:0000313" key="2">
    <source>
        <dbReference type="EMBL" id="MBL0765533.1"/>
    </source>
</evidence>
<organism evidence="2 3">
    <name type="scientific">Marivirga atlantica</name>
    <dbReference type="NCBI Taxonomy" id="1548457"/>
    <lineage>
        <taxon>Bacteria</taxon>
        <taxon>Pseudomonadati</taxon>
        <taxon>Bacteroidota</taxon>
        <taxon>Cytophagia</taxon>
        <taxon>Cytophagales</taxon>
        <taxon>Marivirgaceae</taxon>
        <taxon>Marivirga</taxon>
    </lineage>
</organism>
<name>A0A937AFZ2_9BACT</name>
<feature type="domain" description="PIN" evidence="1">
    <location>
        <begin position="4"/>
        <end position="117"/>
    </location>
</feature>
<dbReference type="Pfam" id="PF13470">
    <property type="entry name" value="PIN_3"/>
    <property type="match status" value="1"/>
</dbReference>
<reference evidence="2" key="1">
    <citation type="submission" date="2021-01" db="EMBL/GenBank/DDBJ databases">
        <title>Marivirga sp. nov., isolated from intertidal surface sediments.</title>
        <authorList>
            <person name="Zhang M."/>
        </authorList>
    </citation>
    <scope>NUCLEOTIDE SEQUENCE</scope>
    <source>
        <strain evidence="2">SM1354</strain>
    </source>
</reference>
<proteinExistence type="predicted"/>
<dbReference type="AlphaFoldDB" id="A0A937AFZ2"/>
<dbReference type="Gene3D" id="3.40.50.1010">
    <property type="entry name" value="5'-nuclease"/>
    <property type="match status" value="1"/>
</dbReference>